<evidence type="ECO:0000313" key="9">
    <source>
        <dbReference type="EMBL" id="CUV47978.1"/>
    </source>
</evidence>
<dbReference type="Pfam" id="PF00126">
    <property type="entry name" value="HTH_1"/>
    <property type="match status" value="1"/>
</dbReference>
<reference evidence="9" key="1">
    <citation type="submission" date="2015-10" db="EMBL/GenBank/DDBJ databases">
        <authorList>
            <person name="Gilbert D.G."/>
        </authorList>
    </citation>
    <scope>NUCLEOTIDE SEQUENCE</scope>
    <source>
        <strain evidence="9">Phyl III-seqv23</strain>
    </source>
</reference>
<evidence type="ECO:0000256" key="4">
    <source>
        <dbReference type="ARBA" id="ARBA00023163"/>
    </source>
</evidence>
<keyword evidence="3" id="KW-0238">DNA-binding</keyword>
<dbReference type="GO" id="GO:0003700">
    <property type="term" value="F:DNA-binding transcription factor activity"/>
    <property type="evidence" value="ECO:0007669"/>
    <property type="project" value="InterPro"/>
</dbReference>
<dbReference type="CDD" id="cd08422">
    <property type="entry name" value="PBP2_CrgA_like"/>
    <property type="match status" value="1"/>
</dbReference>
<dbReference type="InterPro" id="IPR036390">
    <property type="entry name" value="WH_DNA-bd_sf"/>
</dbReference>
<sequence>MDRFLSIEAFVRVAETRSFAEAARQLGVTNSVVTHRVQQLERFIEAPLFHRSTRHVRLSEVGETYYKQCAHAVGMLSDLTDQMRGLRATPAGKLRIRMLPGYALHHFAQPLARFGAQYPDIQLDVVVDDGVVDPIAEGFDVVFQIFPPINDSLIEKRLFILRRLFCATPDYVEEYGMPQQPADLQRHALALYSGYPTRKHWVFSRSGEVAAELDLPEQVRSNSVHLLRDYALTGAGIACLPTLVASDDLLAGRLVPVLPDYDLAPFHFSAVYPATQRQAVKVCALIDCLASHHAGEPAWDTPLLARGWIR</sequence>
<dbReference type="Gene3D" id="1.10.10.10">
    <property type="entry name" value="Winged helix-like DNA-binding domain superfamily/Winged helix DNA-binding domain"/>
    <property type="match status" value="1"/>
</dbReference>
<protein>
    <submittedName>
        <fullName evidence="6">LysR family transcriptional regulator</fullName>
    </submittedName>
    <submittedName>
        <fullName evidence="9">Transcriptional regulator, LysR-family</fullName>
    </submittedName>
</protein>
<dbReference type="Pfam" id="PF03466">
    <property type="entry name" value="LysR_substrate"/>
    <property type="match status" value="1"/>
</dbReference>
<evidence type="ECO:0000313" key="6">
    <source>
        <dbReference type="EMBL" id="AYA47845.1"/>
    </source>
</evidence>
<name>A0A0K1ZPF2_RALSL</name>
<keyword evidence="4" id="KW-0804">Transcription</keyword>
<dbReference type="PROSITE" id="PS50931">
    <property type="entry name" value="HTH_LYSR"/>
    <property type="match status" value="1"/>
</dbReference>
<dbReference type="Proteomes" id="UP000262427">
    <property type="component" value="Chromosome CM"/>
</dbReference>
<organism evidence="9">
    <name type="scientific">Ralstonia solanacearum</name>
    <name type="common">Pseudomonas solanacearum</name>
    <dbReference type="NCBI Taxonomy" id="305"/>
    <lineage>
        <taxon>Bacteria</taxon>
        <taxon>Pseudomonadati</taxon>
        <taxon>Pseudomonadota</taxon>
        <taxon>Betaproteobacteria</taxon>
        <taxon>Burkholderiales</taxon>
        <taxon>Burkholderiaceae</taxon>
        <taxon>Ralstonia</taxon>
        <taxon>Ralstonia solanacearum species complex</taxon>
    </lineage>
</organism>
<dbReference type="SUPFAM" id="SSF46785">
    <property type="entry name" value="Winged helix' DNA-binding domain"/>
    <property type="match status" value="1"/>
</dbReference>
<gene>
    <name evidence="11" type="ORF">LH706_16920</name>
    <name evidence="7" type="ORF">PSS4_v1_670003</name>
    <name evidence="6" type="ORF">RSP824_15965</name>
    <name evidence="8" type="ORF">RUN1985_v1_170115</name>
    <name evidence="10" type="ORF">RUN215_v1_380010</name>
    <name evidence="9" type="ORF">TO10_v1_1380006</name>
</gene>
<evidence type="ECO:0000259" key="5">
    <source>
        <dbReference type="PROSITE" id="PS50931"/>
    </source>
</evidence>
<dbReference type="InterPro" id="IPR000847">
    <property type="entry name" value="LysR_HTH_N"/>
</dbReference>
<reference evidence="11" key="4">
    <citation type="submission" date="2021-10" db="EMBL/GenBank/DDBJ databases">
        <title>Complete genome sequences of five Ralstonia solancearum strains isolated from sunflower.</title>
        <authorList>
            <person name="She X."/>
            <person name="He Z."/>
        </authorList>
    </citation>
    <scope>NUCLEOTIDE SEQUENCE</scope>
    <source>
        <strain evidence="11">RS638</strain>
    </source>
</reference>
<dbReference type="EMBL" id="LN899824">
    <property type="protein sequence ID" value="CUV28195.1"/>
    <property type="molecule type" value="Genomic_DNA"/>
</dbReference>
<evidence type="ECO:0000313" key="11">
    <source>
        <dbReference type="EMBL" id="UZF14662.1"/>
    </source>
</evidence>
<evidence type="ECO:0000256" key="2">
    <source>
        <dbReference type="ARBA" id="ARBA00023015"/>
    </source>
</evidence>
<keyword evidence="2" id="KW-0805">Transcription regulation</keyword>
<dbReference type="InterPro" id="IPR036388">
    <property type="entry name" value="WH-like_DNA-bd_sf"/>
</dbReference>
<dbReference type="FunFam" id="1.10.10.10:FF:000001">
    <property type="entry name" value="LysR family transcriptional regulator"/>
    <property type="match status" value="1"/>
</dbReference>
<dbReference type="EMBL" id="CP025741">
    <property type="protein sequence ID" value="AYA47845.1"/>
    <property type="molecule type" value="Genomic_DNA"/>
</dbReference>
<evidence type="ECO:0000313" key="8">
    <source>
        <dbReference type="EMBL" id="CUV28195.1"/>
    </source>
</evidence>
<dbReference type="Gene3D" id="3.40.190.290">
    <property type="match status" value="1"/>
</dbReference>
<dbReference type="AlphaFoldDB" id="A0A0K1ZPF2"/>
<dbReference type="GO" id="GO:0003677">
    <property type="term" value="F:DNA binding"/>
    <property type="evidence" value="ECO:0007669"/>
    <property type="project" value="UniProtKB-KW"/>
</dbReference>
<dbReference type="PANTHER" id="PTHR30537:SF5">
    <property type="entry name" value="HTH-TYPE TRANSCRIPTIONAL ACTIVATOR TTDR-RELATED"/>
    <property type="match status" value="1"/>
</dbReference>
<accession>A0A0K1ZPF2</accession>
<feature type="domain" description="HTH lysR-type" evidence="5">
    <location>
        <begin position="1"/>
        <end position="59"/>
    </location>
</feature>
<evidence type="ECO:0000256" key="3">
    <source>
        <dbReference type="ARBA" id="ARBA00023125"/>
    </source>
</evidence>
<dbReference type="SUPFAM" id="SSF53850">
    <property type="entry name" value="Periplasmic binding protein-like II"/>
    <property type="match status" value="1"/>
</dbReference>
<comment type="similarity">
    <text evidence="1">Belongs to the LysR transcriptional regulatory family.</text>
</comment>
<reference evidence="6" key="2">
    <citation type="submission" date="2018-01" db="EMBL/GenBank/DDBJ databases">
        <title>Ralstonia pseudosolanacearum P824 infects blueberry.</title>
        <authorList>
            <person name="Bocsanczy A.M."/>
            <person name="Norman D.J."/>
        </authorList>
    </citation>
    <scope>NUCLEOTIDE SEQUENCE</scope>
    <source>
        <strain evidence="6">P824</strain>
    </source>
</reference>
<reference evidence="12" key="3">
    <citation type="submission" date="2018-01" db="EMBL/GenBank/DDBJ databases">
        <title>Raltonia solanacearum P824 infects blueberry.</title>
        <authorList>
            <person name="Bocsanczy A.M."/>
            <person name="Norman D.J."/>
        </authorList>
    </citation>
    <scope>NUCLEOTIDE SEQUENCE [LARGE SCALE GENOMIC DNA]</scope>
    <source>
        <strain evidence="12">P824</strain>
    </source>
</reference>
<dbReference type="EMBL" id="LN899820">
    <property type="protein sequence ID" value="CUV54606.1"/>
    <property type="molecule type" value="Genomic_DNA"/>
</dbReference>
<dbReference type="InterPro" id="IPR058163">
    <property type="entry name" value="LysR-type_TF_proteobact-type"/>
</dbReference>
<evidence type="ECO:0000256" key="1">
    <source>
        <dbReference type="ARBA" id="ARBA00009437"/>
    </source>
</evidence>
<dbReference type="EMBL" id="LN899827">
    <property type="protein sequence ID" value="CUV47978.1"/>
    <property type="molecule type" value="Genomic_DNA"/>
</dbReference>
<proteinExistence type="inferred from homology"/>
<dbReference type="InterPro" id="IPR005119">
    <property type="entry name" value="LysR_subst-bd"/>
</dbReference>
<evidence type="ECO:0000313" key="10">
    <source>
        <dbReference type="EMBL" id="CUV54606.1"/>
    </source>
</evidence>
<evidence type="ECO:0000313" key="7">
    <source>
        <dbReference type="EMBL" id="CUV18541.1"/>
    </source>
</evidence>
<dbReference type="EMBL" id="LN899821">
    <property type="protein sequence ID" value="CUV18541.1"/>
    <property type="molecule type" value="Genomic_DNA"/>
</dbReference>
<dbReference type="PATRIC" id="fig|305.107.peg.3931"/>
<dbReference type="PANTHER" id="PTHR30537">
    <property type="entry name" value="HTH-TYPE TRANSCRIPTIONAL REGULATOR"/>
    <property type="match status" value="1"/>
</dbReference>
<dbReference type="EMBL" id="CP085043">
    <property type="protein sequence ID" value="UZF14662.1"/>
    <property type="molecule type" value="Genomic_DNA"/>
</dbReference>
<evidence type="ECO:0000313" key="12">
    <source>
        <dbReference type="Proteomes" id="UP000262427"/>
    </source>
</evidence>